<gene>
    <name evidence="10" type="ORF">CcaverHIS019_0103260</name>
</gene>
<comment type="similarity">
    <text evidence="2 7">Belongs to the glycosyl hydrolase 3 family.</text>
</comment>
<evidence type="ECO:0000313" key="11">
    <source>
        <dbReference type="Proteomes" id="UP001233271"/>
    </source>
</evidence>
<dbReference type="InterPro" id="IPR037524">
    <property type="entry name" value="PA14/GLEYA"/>
</dbReference>
<evidence type="ECO:0000256" key="8">
    <source>
        <dbReference type="SAM" id="MobiDB-lite"/>
    </source>
</evidence>
<dbReference type="FunFam" id="3.20.20.300:FF:000006">
    <property type="entry name" value="Beta-glucosidase H"/>
    <property type="match status" value="1"/>
</dbReference>
<dbReference type="Pfam" id="PF07691">
    <property type="entry name" value="PA14"/>
    <property type="match status" value="1"/>
</dbReference>
<evidence type="ECO:0000256" key="4">
    <source>
        <dbReference type="ARBA" id="ARBA00022801"/>
    </source>
</evidence>
<dbReference type="AlphaFoldDB" id="A0AA48L1W4"/>
<dbReference type="Proteomes" id="UP001233271">
    <property type="component" value="Chromosome 1"/>
</dbReference>
<dbReference type="SUPFAM" id="SSF52279">
    <property type="entry name" value="Beta-D-glucan exohydrolase, C-terminal domain"/>
    <property type="match status" value="1"/>
</dbReference>
<evidence type="ECO:0000259" key="9">
    <source>
        <dbReference type="PROSITE" id="PS51820"/>
    </source>
</evidence>
<dbReference type="RefSeq" id="XP_060452874.1">
    <property type="nucleotide sequence ID" value="XM_060599078.1"/>
</dbReference>
<proteinExistence type="inferred from homology"/>
<reference evidence="10" key="1">
    <citation type="journal article" date="2023" name="BMC Genomics">
        <title>Chromosome-level genome assemblies of Cutaneotrichosporon spp. (Trichosporonales, Basidiomycota) reveal imbalanced evolution between nucleotide sequences and chromosome synteny.</title>
        <authorList>
            <person name="Kobayashi Y."/>
            <person name="Kayamori A."/>
            <person name="Aoki K."/>
            <person name="Shiwa Y."/>
            <person name="Matsutani M."/>
            <person name="Fujita N."/>
            <person name="Sugita T."/>
            <person name="Iwasaki W."/>
            <person name="Tanaka N."/>
            <person name="Takashima M."/>
        </authorList>
    </citation>
    <scope>NUCLEOTIDE SEQUENCE</scope>
    <source>
        <strain evidence="10">HIS019</strain>
    </source>
</reference>
<dbReference type="EMBL" id="AP028212">
    <property type="protein sequence ID" value="BEI87608.1"/>
    <property type="molecule type" value="Genomic_DNA"/>
</dbReference>
<evidence type="ECO:0000256" key="5">
    <source>
        <dbReference type="ARBA" id="ARBA00023277"/>
    </source>
</evidence>
<keyword evidence="6 7" id="KW-0326">Glycosidase</keyword>
<dbReference type="Gene3D" id="3.40.50.1700">
    <property type="entry name" value="Glycoside hydrolase family 3 C-terminal domain"/>
    <property type="match status" value="1"/>
</dbReference>
<dbReference type="GeneID" id="85491479"/>
<dbReference type="PRINTS" id="PR00133">
    <property type="entry name" value="GLHYDRLASE3"/>
</dbReference>
<dbReference type="Pfam" id="PF00933">
    <property type="entry name" value="Glyco_hydro_3"/>
    <property type="match status" value="1"/>
</dbReference>
<sequence>MGLTSSARANSISTPATSATSSHFSTPTPSRQPTPPPQPQSSPAQPTMTDETKGNAALDRSFLDANVDELLHQMTIDEKISLLAGKNWWETTSISRLNVPSVKVTDGPNGARGASFFKMTKASAIPSATCLASSFSTDLISEAGGLLAEEAKARGAVCLLAPTINIQRSPLGGRAFESFSEDPTLSGRIASAYIHGLQSAGVSACVKHFVGNDQEHERNGEDSVIGDRALREVYLRPFQIAQREAEPWALMTAYNKVNGTHVSENKALLQDLLRKEWGYDGLVMSDWYGTYSVSESIEAGLSLEMPGPTIWRQPRMLNHLIMSHKLDPRAIDARAHEVLAWAQKLARLNPDIVYAVPTPERTRDSADERASDAKLLRRLAGEGVVLLKNDGVLPIREGRVAVIGPNAKTRVISGGGSAALRPLWSVNAWEGMVENKPNNVELSYSLGLQGAKFLPMLDECFTTIDGKRGFDLLHYSIDANGEVAHEPTVVDTHDVSDMFLADFRHPRLGQHYVSEVRAKFTSPITGRYEFGLTVTGQGWLYIDDELVIDNATKQTLGSKFFGNGTIEEKGRVAVEKGKTYTLRVVHDSRRLVSRTVAGTPFIVKGIRIGAFPLVDAHQAMEDAVKAARAADSVVLVAGLNADYESEGFDRPTLGLPLASDELITRVAEANPNTVVVVQAGSAVSMPWADKVAGIIQAWYGGNEAGNGIADVVYGIRNPSGRLPLSFPKRESDIAAALNFKSARTKVHYSEGIWVGYKHHNARGIEPLFPFGRGLSYTSFKYSGLAINVKKGDEWTAAGRVTVTNTGQVAGDHSVHFYTAPPPESPTGLRHPEVSLQAFAKVYDLAPGKSTTVEVKLDKYAISHWDEYDSTWKVEVGEWALKVGEDAQTMVAEVPFTIDNEMAWTKL</sequence>
<dbReference type="SMART" id="SM01217">
    <property type="entry name" value="Fn3_like"/>
    <property type="match status" value="1"/>
</dbReference>
<evidence type="ECO:0000256" key="3">
    <source>
        <dbReference type="ARBA" id="ARBA00012744"/>
    </source>
</evidence>
<evidence type="ECO:0000256" key="6">
    <source>
        <dbReference type="ARBA" id="ARBA00023295"/>
    </source>
</evidence>
<evidence type="ECO:0000256" key="2">
    <source>
        <dbReference type="ARBA" id="ARBA00005336"/>
    </source>
</evidence>
<dbReference type="InterPro" id="IPR013783">
    <property type="entry name" value="Ig-like_fold"/>
</dbReference>
<feature type="domain" description="PA14" evidence="9">
    <location>
        <begin position="465"/>
        <end position="624"/>
    </location>
</feature>
<keyword evidence="5 7" id="KW-0119">Carbohydrate metabolism</keyword>
<dbReference type="InterPro" id="IPR001764">
    <property type="entry name" value="Glyco_hydro_3_N"/>
</dbReference>
<dbReference type="Gene3D" id="3.20.20.300">
    <property type="entry name" value="Glycoside hydrolase, family 3, N-terminal domain"/>
    <property type="match status" value="1"/>
</dbReference>
<dbReference type="Gene3D" id="2.60.40.10">
    <property type="entry name" value="Immunoglobulins"/>
    <property type="match status" value="1"/>
</dbReference>
<evidence type="ECO:0000313" key="10">
    <source>
        <dbReference type="EMBL" id="BEI87608.1"/>
    </source>
</evidence>
<dbReference type="InterPro" id="IPR026891">
    <property type="entry name" value="Fn3-like"/>
</dbReference>
<keyword evidence="4 7" id="KW-0378">Hydrolase</keyword>
<dbReference type="InterPro" id="IPR050288">
    <property type="entry name" value="Cellulose_deg_GH3"/>
</dbReference>
<feature type="compositionally biased region" description="Low complexity" evidence="8">
    <location>
        <begin position="9"/>
        <end position="29"/>
    </location>
</feature>
<dbReference type="InterPro" id="IPR017853">
    <property type="entry name" value="GH"/>
</dbReference>
<dbReference type="InterPro" id="IPR019800">
    <property type="entry name" value="Glyco_hydro_3_AS"/>
</dbReference>
<evidence type="ECO:0000256" key="7">
    <source>
        <dbReference type="RuleBase" id="RU361161"/>
    </source>
</evidence>
<comment type="catalytic activity">
    <reaction evidence="1 7">
        <text>Hydrolysis of terminal, non-reducing beta-D-glucosyl residues with release of beta-D-glucose.</text>
        <dbReference type="EC" id="3.2.1.21"/>
    </reaction>
</comment>
<feature type="compositionally biased region" description="Pro residues" evidence="8">
    <location>
        <begin position="30"/>
        <end position="40"/>
    </location>
</feature>
<dbReference type="PANTHER" id="PTHR42715">
    <property type="entry name" value="BETA-GLUCOSIDASE"/>
    <property type="match status" value="1"/>
</dbReference>
<dbReference type="GO" id="GO:0008422">
    <property type="term" value="F:beta-glucosidase activity"/>
    <property type="evidence" value="ECO:0007669"/>
    <property type="project" value="UniProtKB-EC"/>
</dbReference>
<dbReference type="PROSITE" id="PS51820">
    <property type="entry name" value="PA14"/>
    <property type="match status" value="1"/>
</dbReference>
<dbReference type="EC" id="3.2.1.21" evidence="3 7"/>
<comment type="pathway">
    <text evidence="7">Glycan metabolism; cellulose degradation.</text>
</comment>
<dbReference type="PROSITE" id="PS00775">
    <property type="entry name" value="GLYCOSYL_HYDROL_F3"/>
    <property type="match status" value="1"/>
</dbReference>
<dbReference type="PANTHER" id="PTHR42715:SF10">
    <property type="entry name" value="BETA-GLUCOSIDASE"/>
    <property type="match status" value="1"/>
</dbReference>
<dbReference type="InterPro" id="IPR002772">
    <property type="entry name" value="Glyco_hydro_3_C"/>
</dbReference>
<name>A0AA48L1W4_9TREE</name>
<dbReference type="InterPro" id="IPR036881">
    <property type="entry name" value="Glyco_hydro_3_C_sf"/>
</dbReference>
<dbReference type="SMART" id="SM00758">
    <property type="entry name" value="PA14"/>
    <property type="match status" value="1"/>
</dbReference>
<dbReference type="GO" id="GO:0009251">
    <property type="term" value="P:glucan catabolic process"/>
    <property type="evidence" value="ECO:0007669"/>
    <property type="project" value="TreeGrafter"/>
</dbReference>
<dbReference type="KEGG" id="ccac:CcaHIS019_0103260"/>
<organism evidence="10 11">
    <name type="scientific">Cutaneotrichosporon cavernicola</name>
    <dbReference type="NCBI Taxonomy" id="279322"/>
    <lineage>
        <taxon>Eukaryota</taxon>
        <taxon>Fungi</taxon>
        <taxon>Dikarya</taxon>
        <taxon>Basidiomycota</taxon>
        <taxon>Agaricomycotina</taxon>
        <taxon>Tremellomycetes</taxon>
        <taxon>Trichosporonales</taxon>
        <taxon>Trichosporonaceae</taxon>
        <taxon>Cutaneotrichosporon</taxon>
    </lineage>
</organism>
<dbReference type="Gene3D" id="2.60.120.260">
    <property type="entry name" value="Galactose-binding domain-like"/>
    <property type="match status" value="1"/>
</dbReference>
<keyword evidence="7" id="KW-0624">Polysaccharide degradation</keyword>
<dbReference type="InterPro" id="IPR036962">
    <property type="entry name" value="Glyco_hydro_3_N_sf"/>
</dbReference>
<dbReference type="Pfam" id="PF01915">
    <property type="entry name" value="Glyco_hydro_3_C"/>
    <property type="match status" value="1"/>
</dbReference>
<keyword evidence="11" id="KW-1185">Reference proteome</keyword>
<feature type="region of interest" description="Disordered" evidence="8">
    <location>
        <begin position="1"/>
        <end position="52"/>
    </location>
</feature>
<dbReference type="SUPFAM" id="SSF51445">
    <property type="entry name" value="(Trans)glycosidases"/>
    <property type="match status" value="1"/>
</dbReference>
<dbReference type="InterPro" id="IPR011658">
    <property type="entry name" value="PA14_dom"/>
</dbReference>
<dbReference type="Pfam" id="PF14310">
    <property type="entry name" value="Fn3-like"/>
    <property type="match status" value="1"/>
</dbReference>
<protein>
    <recommendedName>
        <fullName evidence="3 7">beta-glucosidase</fullName>
        <ecNumber evidence="3 7">3.2.1.21</ecNumber>
    </recommendedName>
</protein>
<accession>A0AA48L1W4</accession>
<evidence type="ECO:0000256" key="1">
    <source>
        <dbReference type="ARBA" id="ARBA00000448"/>
    </source>
</evidence>